<dbReference type="AlphaFoldDB" id="A0A482W2X4"/>
<name>A0A482W2X4_ASBVE</name>
<feature type="non-terminal residue" evidence="1">
    <location>
        <position position="1"/>
    </location>
</feature>
<evidence type="ECO:0000313" key="2">
    <source>
        <dbReference type="Proteomes" id="UP000292052"/>
    </source>
</evidence>
<dbReference type="Proteomes" id="UP000292052">
    <property type="component" value="Unassembled WGS sequence"/>
</dbReference>
<keyword evidence="2" id="KW-1185">Reference proteome</keyword>
<sequence>IAIDDIDDKGSFQIVKISDTKTNRERTFTIPDKMNGEFNPAEIYRKYEAL</sequence>
<gene>
    <name evidence="1" type="ORF">BDFB_014463</name>
</gene>
<accession>A0A482W2X4</accession>
<protein>
    <submittedName>
        <fullName evidence="1">Uncharacterized protein</fullName>
    </submittedName>
</protein>
<dbReference type="EMBL" id="QDEB01034736">
    <property type="protein sequence ID" value="RZC39414.1"/>
    <property type="molecule type" value="Genomic_DNA"/>
</dbReference>
<organism evidence="1 2">
    <name type="scientific">Asbolus verrucosus</name>
    <name type="common">Desert ironclad beetle</name>
    <dbReference type="NCBI Taxonomy" id="1661398"/>
    <lineage>
        <taxon>Eukaryota</taxon>
        <taxon>Metazoa</taxon>
        <taxon>Ecdysozoa</taxon>
        <taxon>Arthropoda</taxon>
        <taxon>Hexapoda</taxon>
        <taxon>Insecta</taxon>
        <taxon>Pterygota</taxon>
        <taxon>Neoptera</taxon>
        <taxon>Endopterygota</taxon>
        <taxon>Coleoptera</taxon>
        <taxon>Polyphaga</taxon>
        <taxon>Cucujiformia</taxon>
        <taxon>Tenebrionidae</taxon>
        <taxon>Pimeliinae</taxon>
        <taxon>Asbolus</taxon>
    </lineage>
</organism>
<evidence type="ECO:0000313" key="1">
    <source>
        <dbReference type="EMBL" id="RZC39414.1"/>
    </source>
</evidence>
<comment type="caution">
    <text evidence="1">The sequence shown here is derived from an EMBL/GenBank/DDBJ whole genome shotgun (WGS) entry which is preliminary data.</text>
</comment>
<dbReference type="OrthoDB" id="10444455at2759"/>
<reference evidence="1 2" key="1">
    <citation type="submission" date="2017-03" db="EMBL/GenBank/DDBJ databases">
        <title>Genome of the blue death feigning beetle - Asbolus verrucosus.</title>
        <authorList>
            <person name="Rider S.D."/>
        </authorList>
    </citation>
    <scope>NUCLEOTIDE SEQUENCE [LARGE SCALE GENOMIC DNA]</scope>
    <source>
        <strain evidence="1">Butters</strain>
        <tissue evidence="1">Head and leg muscle</tissue>
    </source>
</reference>
<proteinExistence type="predicted"/>